<keyword evidence="3" id="KW-1185">Reference proteome</keyword>
<evidence type="ECO:0000313" key="2">
    <source>
        <dbReference type="EMBL" id="WBP85250.1"/>
    </source>
</evidence>
<reference evidence="3" key="1">
    <citation type="submission" date="2022-12" db="EMBL/GenBank/DDBJ databases">
        <authorList>
            <person name="Mo P."/>
        </authorList>
    </citation>
    <scope>NUCLEOTIDE SEQUENCE [LARGE SCALE GENOMIC DNA]</scope>
    <source>
        <strain evidence="3">HUAS 3-15</strain>
    </source>
</reference>
<evidence type="ECO:0000313" key="3">
    <source>
        <dbReference type="Proteomes" id="UP001212821"/>
    </source>
</evidence>
<accession>A0ABY7PY14</accession>
<feature type="region of interest" description="Disordered" evidence="1">
    <location>
        <begin position="18"/>
        <end position="58"/>
    </location>
</feature>
<feature type="compositionally biased region" description="Basic and acidic residues" evidence="1">
    <location>
        <begin position="19"/>
        <end position="37"/>
    </location>
</feature>
<dbReference type="EMBL" id="CP115450">
    <property type="protein sequence ID" value="WBP85250.1"/>
    <property type="molecule type" value="Genomic_DNA"/>
</dbReference>
<sequence length="58" mass="6219">MTPEAAEPRAPVAVLPLWRRGEGRGEEHRDVDVDRPGVLRGHPGPVASGQPQAMPDEA</sequence>
<proteinExistence type="predicted"/>
<gene>
    <name evidence="2" type="ORF">O1G21_04855</name>
</gene>
<dbReference type="RefSeq" id="WP_270141074.1">
    <property type="nucleotide sequence ID" value="NZ_CP115450.1"/>
</dbReference>
<evidence type="ECO:0000256" key="1">
    <source>
        <dbReference type="SAM" id="MobiDB-lite"/>
    </source>
</evidence>
<protein>
    <submittedName>
        <fullName evidence="2">Uncharacterized protein</fullName>
    </submittedName>
</protein>
<dbReference type="Proteomes" id="UP001212821">
    <property type="component" value="Chromosome"/>
</dbReference>
<organism evidence="2 3">
    <name type="scientific">Kitasatospora cathayae</name>
    <dbReference type="NCBI Taxonomy" id="3004092"/>
    <lineage>
        <taxon>Bacteria</taxon>
        <taxon>Bacillati</taxon>
        <taxon>Actinomycetota</taxon>
        <taxon>Actinomycetes</taxon>
        <taxon>Kitasatosporales</taxon>
        <taxon>Streptomycetaceae</taxon>
        <taxon>Kitasatospora</taxon>
    </lineage>
</organism>
<name>A0ABY7PY14_9ACTN</name>